<sequence length="261" mass="29499">MLLLLMLSLLSGGSARVVQDFESGCGKFLANGKSPTRFPDPQYRQICQTLNNKVYYATFYDTHNKIPVYSAYKFEGLMGCTRRDTWYIEPQIDDNNGGPNMEFSTALNIHIRGDRQALSKDYENSGYDRGHLAPVYLANSQSCAEATFTLTNAAPQTKCFNRVFWWEEEESLGKHLGKCHLNVYIVTGVVPGTNYINSRVNVPSHFWTAYCCLDQNNKCSDSGGVIGTNVNDSIIRKMSVVDLEAELRKLYGRAFQVFQYK</sequence>
<feature type="chain" id="PRO_5029450999" description="Endonuclease domain-containing 1 protein" evidence="1">
    <location>
        <begin position="16"/>
        <end position="261"/>
    </location>
</feature>
<evidence type="ECO:0000313" key="4">
    <source>
        <dbReference type="EMBL" id="KAF4119045.1"/>
    </source>
</evidence>
<organism evidence="4 5">
    <name type="scientific">Onychostoma macrolepis</name>
    <dbReference type="NCBI Taxonomy" id="369639"/>
    <lineage>
        <taxon>Eukaryota</taxon>
        <taxon>Metazoa</taxon>
        <taxon>Chordata</taxon>
        <taxon>Craniata</taxon>
        <taxon>Vertebrata</taxon>
        <taxon>Euteleostomi</taxon>
        <taxon>Actinopterygii</taxon>
        <taxon>Neopterygii</taxon>
        <taxon>Teleostei</taxon>
        <taxon>Ostariophysi</taxon>
        <taxon>Cypriniformes</taxon>
        <taxon>Cyprinidae</taxon>
        <taxon>Acrossocheilinae</taxon>
        <taxon>Onychostoma</taxon>
    </lineage>
</organism>
<evidence type="ECO:0000259" key="3">
    <source>
        <dbReference type="SMART" id="SM00892"/>
    </source>
</evidence>
<dbReference type="SUPFAM" id="SSF54060">
    <property type="entry name" value="His-Me finger endonucleases"/>
    <property type="match status" value="1"/>
</dbReference>
<dbReference type="GO" id="GO:0016787">
    <property type="term" value="F:hydrolase activity"/>
    <property type="evidence" value="ECO:0007669"/>
    <property type="project" value="InterPro"/>
</dbReference>
<name>A0A7J6DJ60_9TELE</name>
<dbReference type="EMBL" id="JAAMOB010000001">
    <property type="protein sequence ID" value="KAF4119045.1"/>
    <property type="molecule type" value="Genomic_DNA"/>
</dbReference>
<dbReference type="OrthoDB" id="69221at2759"/>
<evidence type="ECO:0000256" key="1">
    <source>
        <dbReference type="SAM" id="SignalP"/>
    </source>
</evidence>
<dbReference type="GO" id="GO:0046872">
    <property type="term" value="F:metal ion binding"/>
    <property type="evidence" value="ECO:0007669"/>
    <property type="project" value="InterPro"/>
</dbReference>
<gene>
    <name evidence="4" type="ORF">G5714_001096</name>
</gene>
<dbReference type="InterPro" id="IPR044929">
    <property type="entry name" value="DNA/RNA_non-sp_Endonuclease_sf"/>
</dbReference>
<accession>A0A7J6DJ60</accession>
<dbReference type="InterPro" id="IPR020821">
    <property type="entry name" value="ENPP1-3/EXOG-like_nuc-like"/>
</dbReference>
<evidence type="ECO:0000259" key="2">
    <source>
        <dbReference type="SMART" id="SM00477"/>
    </source>
</evidence>
<keyword evidence="5" id="KW-1185">Reference proteome</keyword>
<dbReference type="GO" id="GO:0003676">
    <property type="term" value="F:nucleic acid binding"/>
    <property type="evidence" value="ECO:0007669"/>
    <property type="project" value="InterPro"/>
</dbReference>
<proteinExistence type="predicted"/>
<feature type="domain" description="DNA/RNA non-specific endonuclease/pyrophosphatase/phosphodiesterase" evidence="3">
    <location>
        <begin position="52"/>
        <end position="258"/>
    </location>
</feature>
<reference evidence="4 5" key="1">
    <citation type="submission" date="2020-04" db="EMBL/GenBank/DDBJ databases">
        <title>Chromosome-level genome assembly of a cyprinid fish Onychostoma macrolepis by integration of Nanopore Sequencing, Bionano and Hi-C technology.</title>
        <authorList>
            <person name="Wang D."/>
        </authorList>
    </citation>
    <scope>NUCLEOTIDE SEQUENCE [LARGE SCALE GENOMIC DNA]</scope>
    <source>
        <strain evidence="4">SWU-2019</strain>
        <tissue evidence="4">Muscle</tissue>
    </source>
</reference>
<dbReference type="Pfam" id="PF01223">
    <property type="entry name" value="Endonuclease_NS"/>
    <property type="match status" value="1"/>
</dbReference>
<protein>
    <recommendedName>
        <fullName evidence="6">Endonuclease domain-containing 1 protein</fullName>
    </recommendedName>
</protein>
<feature type="signal peptide" evidence="1">
    <location>
        <begin position="1"/>
        <end position="15"/>
    </location>
</feature>
<feature type="domain" description="ENPP1-3/EXOG-like endonuclease/phosphodiesterase" evidence="2">
    <location>
        <begin position="53"/>
        <end position="258"/>
    </location>
</feature>
<dbReference type="InterPro" id="IPR044925">
    <property type="entry name" value="His-Me_finger_sf"/>
</dbReference>
<dbReference type="InterPro" id="IPR039015">
    <property type="entry name" value="ENDOD1"/>
</dbReference>
<dbReference type="Proteomes" id="UP000579812">
    <property type="component" value="Unassembled WGS sequence"/>
</dbReference>
<dbReference type="Gene3D" id="3.40.570.10">
    <property type="entry name" value="Extracellular Endonuclease, subunit A"/>
    <property type="match status" value="1"/>
</dbReference>
<dbReference type="InterPro" id="IPR001604">
    <property type="entry name" value="Endo_G_ENPP1-like_dom"/>
</dbReference>
<dbReference type="PANTHER" id="PTHR21472:SF30">
    <property type="entry name" value="ENDONUCLEASE DOMAIN-CONTAINING 1 PROTEIN-RELATED"/>
    <property type="match status" value="1"/>
</dbReference>
<comment type="caution">
    <text evidence="4">The sequence shown here is derived from an EMBL/GenBank/DDBJ whole genome shotgun (WGS) entry which is preliminary data.</text>
</comment>
<dbReference type="PANTHER" id="PTHR21472">
    <property type="entry name" value="ENDONUCLEASE DOMAIN-CONTAINING 1 PROTEIN ENDOD1"/>
    <property type="match status" value="1"/>
</dbReference>
<dbReference type="SMART" id="SM00477">
    <property type="entry name" value="NUC"/>
    <property type="match status" value="1"/>
</dbReference>
<dbReference type="SMART" id="SM00892">
    <property type="entry name" value="Endonuclease_NS"/>
    <property type="match status" value="1"/>
</dbReference>
<keyword evidence="1" id="KW-0732">Signal</keyword>
<evidence type="ECO:0008006" key="6">
    <source>
        <dbReference type="Google" id="ProtNLM"/>
    </source>
</evidence>
<evidence type="ECO:0000313" key="5">
    <source>
        <dbReference type="Proteomes" id="UP000579812"/>
    </source>
</evidence>
<dbReference type="AlphaFoldDB" id="A0A7J6DJ60"/>